<dbReference type="RefSeq" id="WP_144986537.1">
    <property type="nucleotide sequence ID" value="NZ_CP037920.1"/>
</dbReference>
<dbReference type="PROSITE" id="PS00329">
    <property type="entry name" value="HSP70_2"/>
    <property type="match status" value="1"/>
</dbReference>
<dbReference type="FunFam" id="3.30.420.40:FF:000545">
    <property type="entry name" value="Endoplasmic reticulum chaperone BiP"/>
    <property type="match status" value="1"/>
</dbReference>
<dbReference type="Proteomes" id="UP000318704">
    <property type="component" value="Chromosome"/>
</dbReference>
<evidence type="ECO:0000256" key="5">
    <source>
        <dbReference type="RuleBase" id="RU003322"/>
    </source>
</evidence>
<protein>
    <submittedName>
        <fullName evidence="7">Chaperone protein DnaK</fullName>
    </submittedName>
</protein>
<dbReference type="Gene3D" id="2.60.34.10">
    <property type="entry name" value="Substrate Binding Domain Of DNAk, Chain A, domain 1"/>
    <property type="match status" value="1"/>
</dbReference>
<evidence type="ECO:0000256" key="4">
    <source>
        <dbReference type="ARBA" id="ARBA00023186"/>
    </source>
</evidence>
<dbReference type="Gene3D" id="3.30.420.40">
    <property type="match status" value="2"/>
</dbReference>
<feature type="compositionally biased region" description="Low complexity" evidence="6">
    <location>
        <begin position="631"/>
        <end position="648"/>
    </location>
</feature>
<feature type="compositionally biased region" description="Basic residues" evidence="6">
    <location>
        <begin position="607"/>
        <end position="623"/>
    </location>
</feature>
<dbReference type="SUPFAM" id="SSF53067">
    <property type="entry name" value="Actin-like ATPase domain"/>
    <property type="match status" value="2"/>
</dbReference>
<dbReference type="Gene3D" id="3.90.640.10">
    <property type="entry name" value="Actin, Chain A, domain 4"/>
    <property type="match status" value="1"/>
</dbReference>
<dbReference type="FunFam" id="3.90.640.10:FF:000003">
    <property type="entry name" value="Molecular chaperone DnaK"/>
    <property type="match status" value="1"/>
</dbReference>
<dbReference type="Pfam" id="PF00012">
    <property type="entry name" value="HSP70"/>
    <property type="match status" value="1"/>
</dbReference>
<gene>
    <name evidence="7" type="primary">dnaK_1</name>
    <name evidence="7" type="ORF">V144x_36110</name>
</gene>
<dbReference type="GO" id="GO:0140662">
    <property type="term" value="F:ATP-dependent protein folding chaperone"/>
    <property type="evidence" value="ECO:0007669"/>
    <property type="project" value="InterPro"/>
</dbReference>
<keyword evidence="4" id="KW-0143">Chaperone</keyword>
<dbReference type="AlphaFoldDB" id="A0A517VYQ7"/>
<dbReference type="InterPro" id="IPR013126">
    <property type="entry name" value="Hsp_70_fam"/>
</dbReference>
<dbReference type="PANTHER" id="PTHR19375">
    <property type="entry name" value="HEAT SHOCK PROTEIN 70KDA"/>
    <property type="match status" value="1"/>
</dbReference>
<dbReference type="GO" id="GO:0005524">
    <property type="term" value="F:ATP binding"/>
    <property type="evidence" value="ECO:0007669"/>
    <property type="project" value="UniProtKB-KW"/>
</dbReference>
<evidence type="ECO:0000256" key="1">
    <source>
        <dbReference type="ARBA" id="ARBA00007381"/>
    </source>
</evidence>
<dbReference type="EMBL" id="CP037920">
    <property type="protein sequence ID" value="QDT98127.1"/>
    <property type="molecule type" value="Genomic_DNA"/>
</dbReference>
<dbReference type="InterPro" id="IPR029047">
    <property type="entry name" value="HSP70_peptide-bd_sf"/>
</dbReference>
<comment type="similarity">
    <text evidence="1 5">Belongs to the heat shock protein 70 family.</text>
</comment>
<reference evidence="7 8" key="1">
    <citation type="submission" date="2019-03" db="EMBL/GenBank/DDBJ databases">
        <title>Deep-cultivation of Planctomycetes and their phenomic and genomic characterization uncovers novel biology.</title>
        <authorList>
            <person name="Wiegand S."/>
            <person name="Jogler M."/>
            <person name="Boedeker C."/>
            <person name="Pinto D."/>
            <person name="Vollmers J."/>
            <person name="Rivas-Marin E."/>
            <person name="Kohn T."/>
            <person name="Peeters S.H."/>
            <person name="Heuer A."/>
            <person name="Rast P."/>
            <person name="Oberbeckmann S."/>
            <person name="Bunk B."/>
            <person name="Jeske O."/>
            <person name="Meyerdierks A."/>
            <person name="Storesund J.E."/>
            <person name="Kallscheuer N."/>
            <person name="Luecker S."/>
            <person name="Lage O.M."/>
            <person name="Pohl T."/>
            <person name="Merkel B.J."/>
            <person name="Hornburger P."/>
            <person name="Mueller R.-W."/>
            <person name="Bruemmer F."/>
            <person name="Labrenz M."/>
            <person name="Spormann A.M."/>
            <person name="Op den Camp H."/>
            <person name="Overmann J."/>
            <person name="Amann R."/>
            <person name="Jetten M.S.M."/>
            <person name="Mascher T."/>
            <person name="Medema M.H."/>
            <person name="Devos D.P."/>
            <person name="Kaster A.-K."/>
            <person name="Ovreas L."/>
            <person name="Rohde M."/>
            <person name="Galperin M.Y."/>
            <person name="Jogler C."/>
        </authorList>
    </citation>
    <scope>NUCLEOTIDE SEQUENCE [LARGE SCALE GENOMIC DNA]</scope>
    <source>
        <strain evidence="7 8">V144</strain>
    </source>
</reference>
<dbReference type="CDD" id="cd24029">
    <property type="entry name" value="ASKHA_NBD_HSP70_DnaK_HscA_HscC"/>
    <property type="match status" value="1"/>
</dbReference>
<organism evidence="7 8">
    <name type="scientific">Gimesia aquarii</name>
    <dbReference type="NCBI Taxonomy" id="2527964"/>
    <lineage>
        <taxon>Bacteria</taxon>
        <taxon>Pseudomonadati</taxon>
        <taxon>Planctomycetota</taxon>
        <taxon>Planctomycetia</taxon>
        <taxon>Planctomycetales</taxon>
        <taxon>Planctomycetaceae</taxon>
        <taxon>Gimesia</taxon>
    </lineage>
</organism>
<evidence type="ECO:0000256" key="6">
    <source>
        <dbReference type="SAM" id="MobiDB-lite"/>
    </source>
</evidence>
<sequence length="677" mass="74002">MQKIQAVGIDLGTTYSCIAHLNEHGEPVTIPNQEGELSTPSVAMFDGAEVIVGTEALRHAIVNPLNVVQHAKRFLGKPDFQWEIDGRYFTPKDISAFILKKLLAAANERLGSVESAVITVPAQFSDVQRQETINAALQAGLKQVDLINEPVAASLCYVLGSEGMWFAELAEEQRILVYDLGGGTFDLSLVKYQKDEVNVIASGGDLKLGGIDWNSKLQATIAEQFVNEFGVNPSNDPESLQYLANEVEQAKRSLTVRPKTTLACQVGSKRKTYQITQSQFELLTKELVSRTTAITKALLKDNGMGWAHVDVVLTTGGSSRMPMIRDALKKSSGTTRNLSLPPDQSIAHGAAYYAGMLLSNREYAESILTTEAASRLAKIKQHSVNARSLGFLVRDQQGQQRIPHYLLPANSKLPASVKHTYGTVSANQRRVHLKLIESGASQDEPFVVLGNCVIEGLPADLPVDSKIEVLMEYDAEARVHVSARDLASGKAAEIEITREQNILQTTSENSQQITETQDEVQLEQSNMLEGILDQAEPVVKQTENKRELPDTPVVSKKNQQVARGLDSSERPVALCNQCGDPQQGPPGSNCSAPEKHSQGLLSSRTTPKLKKKKSKKQVPKKGQRSSSSLNQTQQASSKRSSKTQASSQRQKKSKSQPKPTSQLDAAESEFWDLLEDA</sequence>
<evidence type="ECO:0000256" key="3">
    <source>
        <dbReference type="ARBA" id="ARBA00022840"/>
    </source>
</evidence>
<dbReference type="InterPro" id="IPR018181">
    <property type="entry name" value="Heat_shock_70_CS"/>
</dbReference>
<dbReference type="InterPro" id="IPR043129">
    <property type="entry name" value="ATPase_NBD"/>
</dbReference>
<keyword evidence="3 5" id="KW-0067">ATP-binding</keyword>
<dbReference type="PROSITE" id="PS00297">
    <property type="entry name" value="HSP70_1"/>
    <property type="match status" value="1"/>
</dbReference>
<evidence type="ECO:0000256" key="2">
    <source>
        <dbReference type="ARBA" id="ARBA00022741"/>
    </source>
</evidence>
<evidence type="ECO:0000313" key="8">
    <source>
        <dbReference type="Proteomes" id="UP000318704"/>
    </source>
</evidence>
<name>A0A517VYQ7_9PLAN</name>
<feature type="compositionally biased region" description="Acidic residues" evidence="6">
    <location>
        <begin position="666"/>
        <end position="677"/>
    </location>
</feature>
<dbReference type="KEGG" id="gaw:V144x_36110"/>
<proteinExistence type="inferred from homology"/>
<dbReference type="PRINTS" id="PR00301">
    <property type="entry name" value="HEATSHOCK70"/>
</dbReference>
<dbReference type="SUPFAM" id="SSF100920">
    <property type="entry name" value="Heat shock protein 70kD (HSP70), peptide-binding domain"/>
    <property type="match status" value="1"/>
</dbReference>
<feature type="region of interest" description="Disordered" evidence="6">
    <location>
        <begin position="542"/>
        <end position="677"/>
    </location>
</feature>
<keyword evidence="2 5" id="KW-0547">Nucleotide-binding</keyword>
<evidence type="ECO:0000313" key="7">
    <source>
        <dbReference type="EMBL" id="QDT98127.1"/>
    </source>
</evidence>
<accession>A0A517VYQ7</accession>